<feature type="compositionally biased region" description="Acidic residues" evidence="1">
    <location>
        <begin position="85"/>
        <end position="125"/>
    </location>
</feature>
<organism evidence="2 3">
    <name type="scientific">Microvirga vignae</name>
    <dbReference type="NCBI Taxonomy" id="1225564"/>
    <lineage>
        <taxon>Bacteria</taxon>
        <taxon>Pseudomonadati</taxon>
        <taxon>Pseudomonadota</taxon>
        <taxon>Alphaproteobacteria</taxon>
        <taxon>Hyphomicrobiales</taxon>
        <taxon>Methylobacteriaceae</taxon>
        <taxon>Microvirga</taxon>
    </lineage>
</organism>
<evidence type="ECO:0000256" key="1">
    <source>
        <dbReference type="SAM" id="MobiDB-lite"/>
    </source>
</evidence>
<accession>A0A0H1RP41</accession>
<comment type="caution">
    <text evidence="2">The sequence shown here is derived from an EMBL/GenBank/DDBJ whole genome shotgun (WGS) entry which is preliminary data.</text>
</comment>
<reference evidence="2 3" key="1">
    <citation type="submission" date="2015-05" db="EMBL/GenBank/DDBJ databases">
        <title>Draft genome sequence of Microvirga vignae strain BR3299, a novel nitrogen fixing bacteria isolated from Brazil semi-aired region.</title>
        <authorList>
            <person name="Zilli J.E."/>
            <person name="Passos S.R."/>
            <person name="Leite J."/>
            <person name="Baldani J.I."/>
            <person name="Xavier G.R."/>
            <person name="Rumjaneck N.G."/>
            <person name="Simoes-Araujo J.L."/>
        </authorList>
    </citation>
    <scope>NUCLEOTIDE SEQUENCE [LARGE SCALE GENOMIC DNA]</scope>
    <source>
        <strain evidence="2 3">BR3299</strain>
    </source>
</reference>
<feature type="region of interest" description="Disordered" evidence="1">
    <location>
        <begin position="46"/>
        <end position="125"/>
    </location>
</feature>
<dbReference type="AlphaFoldDB" id="A0A0H1RP41"/>
<protein>
    <recommendedName>
        <fullName evidence="4">TIGR02300 family protein</fullName>
    </recommendedName>
</protein>
<dbReference type="Proteomes" id="UP000035489">
    <property type="component" value="Unassembled WGS sequence"/>
</dbReference>
<dbReference type="EMBL" id="LCYG01000014">
    <property type="protein sequence ID" value="KLK94422.1"/>
    <property type="molecule type" value="Genomic_DNA"/>
</dbReference>
<evidence type="ECO:0000313" key="3">
    <source>
        <dbReference type="Proteomes" id="UP000035489"/>
    </source>
</evidence>
<sequence>MAKPELGLKRQCMSCGAKFYDLNRDPAVCPKCGTVFQAVALSRAAAPAVARSSDDDEDTELETVGPEMVSLDEVEAGENEKDIPVDDDIDVGDDDTDDTFLEDEEEGDDDVSDLIDSDLEDDEEA</sequence>
<dbReference type="PATRIC" id="fig|1225564.3.peg.1083"/>
<name>A0A0H1RP41_9HYPH</name>
<keyword evidence="3" id="KW-1185">Reference proteome</keyword>
<dbReference type="InterPro" id="IPR012644">
    <property type="entry name" value="CHP02300_FYDLN_acid"/>
</dbReference>
<evidence type="ECO:0008006" key="4">
    <source>
        <dbReference type="Google" id="ProtNLM"/>
    </source>
</evidence>
<proteinExistence type="predicted"/>
<evidence type="ECO:0000313" key="2">
    <source>
        <dbReference type="EMBL" id="KLK94422.1"/>
    </source>
</evidence>
<dbReference type="NCBIfam" id="TIGR02300">
    <property type="entry name" value="FYDLN_acid"/>
    <property type="match status" value="1"/>
</dbReference>
<dbReference type="STRING" id="1225564.AA309_04130"/>
<dbReference type="Pfam" id="PF09538">
    <property type="entry name" value="FYDLN_acid"/>
    <property type="match status" value="1"/>
</dbReference>
<dbReference type="RefSeq" id="WP_084730841.1">
    <property type="nucleotide sequence ID" value="NZ_LCYG01000014.1"/>
</dbReference>
<dbReference type="OrthoDB" id="9815689at2"/>
<gene>
    <name evidence="2" type="ORF">AA309_04130</name>
</gene>